<dbReference type="InterPro" id="IPR009014">
    <property type="entry name" value="Transketo_C/PFOR_II"/>
</dbReference>
<evidence type="ECO:0000313" key="2">
    <source>
        <dbReference type="EMBL" id="KFN47048.1"/>
    </source>
</evidence>
<dbReference type="InterPro" id="IPR005593">
    <property type="entry name" value="Xul5P/Fru6P_PKetolase"/>
</dbReference>
<feature type="domain" description="Xylulose 5-phosphate/Fructose 6-phosphate phosphoketolase N-terminal" evidence="1">
    <location>
        <begin position="78"/>
        <end position="317"/>
    </location>
</feature>
<reference evidence="2 3" key="1">
    <citation type="submission" date="2013-09" db="EMBL/GenBank/DDBJ databases">
        <title>Genome sequencing of Arenimonas metalli.</title>
        <authorList>
            <person name="Chen F."/>
            <person name="Wang G."/>
        </authorList>
    </citation>
    <scope>NUCLEOTIDE SEQUENCE [LARGE SCALE GENOMIC DNA]</scope>
    <source>
        <strain evidence="2 3">CF5-1</strain>
    </source>
</reference>
<comment type="caution">
    <text evidence="2">The sequence shown here is derived from an EMBL/GenBank/DDBJ whole genome shotgun (WGS) entry which is preliminary data.</text>
</comment>
<dbReference type="GO" id="GO:0005975">
    <property type="term" value="P:carbohydrate metabolic process"/>
    <property type="evidence" value="ECO:0007669"/>
    <property type="project" value="InterPro"/>
</dbReference>
<dbReference type="PATRIC" id="fig|1384056.3.peg.976"/>
<dbReference type="Gene3D" id="3.40.50.970">
    <property type="match status" value="2"/>
</dbReference>
<dbReference type="GO" id="GO:0016832">
    <property type="term" value="F:aldehyde-lyase activity"/>
    <property type="evidence" value="ECO:0007669"/>
    <property type="project" value="InterPro"/>
</dbReference>
<organism evidence="2 3">
    <name type="scientific">Arenimonas metalli CF5-1</name>
    <dbReference type="NCBI Taxonomy" id="1384056"/>
    <lineage>
        <taxon>Bacteria</taxon>
        <taxon>Pseudomonadati</taxon>
        <taxon>Pseudomonadota</taxon>
        <taxon>Gammaproteobacteria</taxon>
        <taxon>Lysobacterales</taxon>
        <taxon>Lysobacteraceae</taxon>
        <taxon>Arenimonas</taxon>
    </lineage>
</organism>
<proteinExistence type="predicted"/>
<dbReference type="Pfam" id="PF03894">
    <property type="entry name" value="XFP"/>
    <property type="match status" value="1"/>
</dbReference>
<dbReference type="eggNOG" id="COG3957">
    <property type="taxonomic scope" value="Bacteria"/>
</dbReference>
<sequence length="820" mass="87549">MNDLTCPASALSAIDQHRIDQLARSYAQADPAFAAWAAGYGVIAHTPLTQLRVRAMIEELVATGALPDSATGYRRLSAADRVASAGMWLVAHMTYARRVRLDGAPLEADDFKPQPEGHTGGALNMVPAYAGYLAMNALDGVTRAWMMGQGHCVAAIDALNVIVDNMSPAHAARYGLDEPRLARFVGDFYSYALTPEGRPASPLGSHVNAHTAGGLQEGGYLGFAELHYVHAPLPGERLVAFVSDGAFEEQRGGDWAPRWWRPDDSGLVAPIMILNGRRIEQRSQIEQQGGEDWLYRHLRLNGFEPIGLDGRDPASIAWGIHVIESRLQACTEAAALHPEGDFRIPLRYGVAEAPKGFGFPGAGTNAAHNLPLSGNPHRDAAAREQFNAGCAPLYVPPADLQAAIAALNTHATQGRPRERDHALATRQVALPTVPEPAWAEPGTIGSPMAALDGQFVRLVQANPQLRPRVGNPDELRSNKLDATLDLLKHRVQEPEAGVAESRTGAVITALNEEAVVCAALANKGGLNLVVTYEAFAPKMLGALRQELIFSRHLREAGRPPGWLGVPVVLTSHTWENAKNEQSHQDPTLAEALLGEMADGARVCFPPDGNSAMAALTHSIQALGTITALVVPKREVPNRLTPAQARLLADEGLLLLHGDPDTAAVLLAATGSYQLGEVLRAHRRLREAGIAAAVIYIGEPGRLRAGRDARECAYVLSDALVLRHFPAGTPRVFVTHTRPEPYLGALRRIDTGPATTRALGFVNQGGTLDVPGLLFANGCTWAHTVAAALAVLGRPLNDGLRADEQAALAGRGDPTVITYPA</sequence>
<dbReference type="OrthoDB" id="9758450at2"/>
<evidence type="ECO:0000313" key="3">
    <source>
        <dbReference type="Proteomes" id="UP000029393"/>
    </source>
</evidence>
<dbReference type="Proteomes" id="UP000029393">
    <property type="component" value="Unassembled WGS sequence"/>
</dbReference>
<dbReference type="STRING" id="1384056.N787_01740"/>
<dbReference type="AlphaFoldDB" id="A0A091B376"/>
<dbReference type="EMBL" id="AVCK01000012">
    <property type="protein sequence ID" value="KFN47048.1"/>
    <property type="molecule type" value="Genomic_DNA"/>
</dbReference>
<keyword evidence="3" id="KW-1185">Reference proteome</keyword>
<dbReference type="RefSeq" id="WP_052575141.1">
    <property type="nucleotide sequence ID" value="NZ_AVCK01000012.1"/>
</dbReference>
<accession>A0A091B376</accession>
<dbReference type="PANTHER" id="PTHR31273:SF0">
    <property type="entry name" value="PHOSPHOKETOLASE-RELATED"/>
    <property type="match status" value="1"/>
</dbReference>
<gene>
    <name evidence="2" type="ORF">N787_01740</name>
</gene>
<dbReference type="InterPro" id="IPR029061">
    <property type="entry name" value="THDP-binding"/>
</dbReference>
<dbReference type="InterPro" id="IPR018970">
    <property type="entry name" value="Xul5P/Fru6P_PKetolase_N"/>
</dbReference>
<name>A0A091B376_9GAMM</name>
<dbReference type="PANTHER" id="PTHR31273">
    <property type="entry name" value="PHOSPHOKETOLASE-RELATED"/>
    <property type="match status" value="1"/>
</dbReference>
<dbReference type="SUPFAM" id="SSF52518">
    <property type="entry name" value="Thiamin diphosphate-binding fold (THDP-binding)"/>
    <property type="match status" value="2"/>
</dbReference>
<dbReference type="Pfam" id="PF09364">
    <property type="entry name" value="XFP_N"/>
    <property type="match status" value="1"/>
</dbReference>
<dbReference type="Gene3D" id="3.40.50.920">
    <property type="match status" value="1"/>
</dbReference>
<protein>
    <recommendedName>
        <fullName evidence="1">Xylulose 5-phosphate/Fructose 6-phosphate phosphoketolase N-terminal domain-containing protein</fullName>
    </recommendedName>
</protein>
<evidence type="ECO:0000259" key="1">
    <source>
        <dbReference type="Pfam" id="PF09364"/>
    </source>
</evidence>